<reference evidence="1" key="1">
    <citation type="submission" date="2023-10" db="EMBL/GenBank/DDBJ databases">
        <title>Genome Sequence of the Bacteria from From Gut Wall in Crohn's Disease.</title>
        <authorList>
            <person name="Rodriguez-Palacios A."/>
        </authorList>
    </citation>
    <scope>NUCLEOTIDE SEQUENCE</scope>
    <source>
        <strain evidence="1">CavFT-hAR58</strain>
    </source>
</reference>
<accession>A0AAE4LKG3</accession>
<name>A0AAE4LKG3_9BACT</name>
<protein>
    <submittedName>
        <fullName evidence="1">Uncharacterized protein</fullName>
    </submittedName>
</protein>
<dbReference type="AlphaFoldDB" id="A0AAE4LKG3"/>
<evidence type="ECO:0000313" key="2">
    <source>
        <dbReference type="Proteomes" id="UP001181347"/>
    </source>
</evidence>
<sequence length="171" mass="20259">MKSFLFLFVFLFWNGCLFAQEIQRDSIKVDSNESRMPLQTTELDSIATSIINSTSTIDAEKSIKVHGEVLAKSTNRYKIYPTSNMYNFLKLDTKMGYIYRIQWSYDNNKRYETYVNYKSLVGDEDDWVNDRFEIYPTTNIYSFLLLDKIDGRVWHCYWSFESGGNGIQRIY</sequence>
<proteinExistence type="predicted"/>
<dbReference type="RefSeq" id="WP_014774556.1">
    <property type="nucleotide sequence ID" value="NZ_BAAFKU010000004.1"/>
</dbReference>
<dbReference type="EMBL" id="JAWDES010000004">
    <property type="protein sequence ID" value="MDU0259238.1"/>
    <property type="molecule type" value="Genomic_DNA"/>
</dbReference>
<dbReference type="Proteomes" id="UP001181347">
    <property type="component" value="Unassembled WGS sequence"/>
</dbReference>
<gene>
    <name evidence="1" type="ORF">RVH17_03775</name>
</gene>
<evidence type="ECO:0000313" key="1">
    <source>
        <dbReference type="EMBL" id="MDU0259238.1"/>
    </source>
</evidence>
<comment type="caution">
    <text evidence="1">The sequence shown here is derived from an EMBL/GenBank/DDBJ whole genome shotgun (WGS) entry which is preliminary data.</text>
</comment>
<organism evidence="1 2">
    <name type="scientific">Alistipes finegoldii</name>
    <dbReference type="NCBI Taxonomy" id="214856"/>
    <lineage>
        <taxon>Bacteria</taxon>
        <taxon>Pseudomonadati</taxon>
        <taxon>Bacteroidota</taxon>
        <taxon>Bacteroidia</taxon>
        <taxon>Bacteroidales</taxon>
        <taxon>Rikenellaceae</taxon>
        <taxon>Alistipes</taxon>
    </lineage>
</organism>